<evidence type="ECO:0000256" key="5">
    <source>
        <dbReference type="ARBA" id="ARBA00022676"/>
    </source>
</evidence>
<evidence type="ECO:0000256" key="6">
    <source>
        <dbReference type="ARBA" id="ARBA00022679"/>
    </source>
</evidence>
<dbReference type="GO" id="GO:0016020">
    <property type="term" value="C:membrane"/>
    <property type="evidence" value="ECO:0007669"/>
    <property type="project" value="UniProtKB-SubCell"/>
</dbReference>
<dbReference type="Pfam" id="PF13506">
    <property type="entry name" value="Glyco_transf_21"/>
    <property type="match status" value="1"/>
</dbReference>
<evidence type="ECO:0000313" key="10">
    <source>
        <dbReference type="Proteomes" id="UP000675920"/>
    </source>
</evidence>
<dbReference type="AlphaFoldDB" id="A0A8B6X2E1"/>
<evidence type="ECO:0000256" key="8">
    <source>
        <dbReference type="ARBA" id="ARBA00022989"/>
    </source>
</evidence>
<dbReference type="Gene3D" id="3.90.550.10">
    <property type="entry name" value="Spore Coat Polysaccharide Biosynthesis Protein SpsA, Chain A"/>
    <property type="match status" value="1"/>
</dbReference>
<organism evidence="10 11">
    <name type="scientific">Derxia gummosa DSM 723</name>
    <dbReference type="NCBI Taxonomy" id="1121388"/>
    <lineage>
        <taxon>Bacteria</taxon>
        <taxon>Pseudomonadati</taxon>
        <taxon>Pseudomonadota</taxon>
        <taxon>Betaproteobacteria</taxon>
        <taxon>Burkholderiales</taxon>
        <taxon>Alcaligenaceae</taxon>
        <taxon>Derxia</taxon>
    </lineage>
</organism>
<dbReference type="PANTHER" id="PTHR43179:SF12">
    <property type="entry name" value="GALACTOFURANOSYLTRANSFERASE GLFT2"/>
    <property type="match status" value="1"/>
</dbReference>
<evidence type="ECO:0000256" key="7">
    <source>
        <dbReference type="ARBA" id="ARBA00022692"/>
    </source>
</evidence>
<keyword evidence="8" id="KW-1133">Transmembrane helix</keyword>
<evidence type="ECO:0000313" key="11">
    <source>
        <dbReference type="RefSeq" id="WP_028310667.1"/>
    </source>
</evidence>
<comment type="pathway">
    <text evidence="3">Sphingolipid metabolism.</text>
</comment>
<keyword evidence="6" id="KW-0808">Transferase</keyword>
<protein>
    <submittedName>
        <fullName evidence="11">Glycosyltransferase</fullName>
    </submittedName>
</protein>
<keyword evidence="7" id="KW-0812">Transmembrane</keyword>
<dbReference type="Proteomes" id="UP000675920">
    <property type="component" value="Unplaced"/>
</dbReference>
<reference evidence="11" key="1">
    <citation type="submission" date="2025-08" db="UniProtKB">
        <authorList>
            <consortium name="RefSeq"/>
        </authorList>
    </citation>
    <scope>IDENTIFICATION</scope>
</reference>
<dbReference type="InterPro" id="IPR025993">
    <property type="entry name" value="Ceramide_glucosylTrfase"/>
</dbReference>
<keyword evidence="5" id="KW-0328">Glycosyltransferase</keyword>
<comment type="pathway">
    <text evidence="2">Lipid metabolism; sphingolipid metabolism.</text>
</comment>
<dbReference type="SUPFAM" id="SSF53448">
    <property type="entry name" value="Nucleotide-diphospho-sugar transferases"/>
    <property type="match status" value="1"/>
</dbReference>
<name>A0A8B6X2E1_9BURK</name>
<dbReference type="GO" id="GO:0016757">
    <property type="term" value="F:glycosyltransferase activity"/>
    <property type="evidence" value="ECO:0007669"/>
    <property type="project" value="UniProtKB-KW"/>
</dbReference>
<evidence type="ECO:0000256" key="4">
    <source>
        <dbReference type="ARBA" id="ARBA00006739"/>
    </source>
</evidence>
<comment type="subcellular location">
    <subcellularLocation>
        <location evidence="1">Membrane</location>
        <topology evidence="1">Multi-pass membrane protein</topology>
    </subcellularLocation>
</comment>
<proteinExistence type="inferred from homology"/>
<accession>A0A8B6X2E1</accession>
<comment type="similarity">
    <text evidence="4">Belongs to the glycosyltransferase 2 family.</text>
</comment>
<evidence type="ECO:0000256" key="9">
    <source>
        <dbReference type="ARBA" id="ARBA00023136"/>
    </source>
</evidence>
<evidence type="ECO:0000256" key="1">
    <source>
        <dbReference type="ARBA" id="ARBA00004141"/>
    </source>
</evidence>
<keyword evidence="10" id="KW-1185">Reference proteome</keyword>
<evidence type="ECO:0000256" key="3">
    <source>
        <dbReference type="ARBA" id="ARBA00004991"/>
    </source>
</evidence>
<dbReference type="InterPro" id="IPR029044">
    <property type="entry name" value="Nucleotide-diphossugar_trans"/>
</dbReference>
<dbReference type="RefSeq" id="WP_028310667.1">
    <property type="nucleotide sequence ID" value="NZ_AXWS01000007.1"/>
</dbReference>
<keyword evidence="9" id="KW-0472">Membrane</keyword>
<dbReference type="PANTHER" id="PTHR43179">
    <property type="entry name" value="RHAMNOSYLTRANSFERASE WBBL"/>
    <property type="match status" value="1"/>
</dbReference>
<sequence length="248" mass="27393">MRVTISIVSHGQGSLARQLLDQIAALGDARVARVVVTRNIAEHWEPGTVPGNIELTVIDNAAPRGFAANHNAAFAVCDTELFWVLNPDIRLIGNPLDALVAAFANDPALALASPVVREPGGHRADFFRALPTPLDLFRRWGLGRREPAPAQPCWIAGMAVMVRANAFARLGGFDEGYFMYCEDFDLCARFGLAGQRIAVTDGAEVMHDARRDSHRSPRRLANHVFSLLRMWATPVFWRYGRQLATQRP</sequence>
<evidence type="ECO:0000256" key="2">
    <source>
        <dbReference type="ARBA" id="ARBA00004760"/>
    </source>
</evidence>